<dbReference type="InterPro" id="IPR025963">
    <property type="entry name" value="FLgD_Tudor"/>
</dbReference>
<dbReference type="RefSeq" id="WP_193951918.1">
    <property type="nucleotide sequence ID" value="NZ_JADEYS010000003.1"/>
</dbReference>
<evidence type="ECO:0000256" key="3">
    <source>
        <dbReference type="ARBA" id="ARBA00022795"/>
    </source>
</evidence>
<dbReference type="InterPro" id="IPR005648">
    <property type="entry name" value="FlgD"/>
</dbReference>
<evidence type="ECO:0000256" key="2">
    <source>
        <dbReference type="ARBA" id="ARBA00016013"/>
    </source>
</evidence>
<keyword evidence="3 5" id="KW-1005">Bacterial flagellum biogenesis</keyword>
<evidence type="ECO:0000313" key="8">
    <source>
        <dbReference type="EMBL" id="MBE9396360.1"/>
    </source>
</evidence>
<evidence type="ECO:0000259" key="6">
    <source>
        <dbReference type="Pfam" id="PF13860"/>
    </source>
</evidence>
<dbReference type="GO" id="GO:0044781">
    <property type="term" value="P:bacterial-type flagellum organization"/>
    <property type="evidence" value="ECO:0007669"/>
    <property type="project" value="UniProtKB-UniRule"/>
</dbReference>
<dbReference type="AlphaFoldDB" id="A0A8J7FS24"/>
<keyword evidence="8" id="KW-0969">Cilium</keyword>
<proteinExistence type="inferred from homology"/>
<feature type="domain" description="FlgD/Vpr Ig-like" evidence="6">
    <location>
        <begin position="118"/>
        <end position="182"/>
    </location>
</feature>
<gene>
    <name evidence="8" type="ORF">IOQ59_03705</name>
</gene>
<comment type="function">
    <text evidence="4 5">Required for flagellar hook formation. May act as a scaffolding protein.</text>
</comment>
<feature type="domain" description="FlgD Tudor-like" evidence="7">
    <location>
        <begin position="94"/>
        <end position="223"/>
    </location>
</feature>
<keyword evidence="9" id="KW-1185">Reference proteome</keyword>
<dbReference type="Pfam" id="PF03963">
    <property type="entry name" value="FlgD"/>
    <property type="match status" value="1"/>
</dbReference>
<dbReference type="Pfam" id="PF13860">
    <property type="entry name" value="FlgD_ig"/>
    <property type="match status" value="1"/>
</dbReference>
<dbReference type="Gene3D" id="2.30.30.910">
    <property type="match status" value="1"/>
</dbReference>
<evidence type="ECO:0000256" key="1">
    <source>
        <dbReference type="ARBA" id="ARBA00010577"/>
    </source>
</evidence>
<evidence type="ECO:0000256" key="4">
    <source>
        <dbReference type="ARBA" id="ARBA00024746"/>
    </source>
</evidence>
<evidence type="ECO:0000313" key="9">
    <source>
        <dbReference type="Proteomes" id="UP000640333"/>
    </source>
</evidence>
<comment type="similarity">
    <text evidence="1 5">Belongs to the FlgD family.</text>
</comment>
<name>A0A8J7FS24_9GAMM</name>
<dbReference type="Gene3D" id="2.60.40.4070">
    <property type="match status" value="1"/>
</dbReference>
<accession>A0A8J7FS24</accession>
<dbReference type="Proteomes" id="UP000640333">
    <property type="component" value="Unassembled WGS sequence"/>
</dbReference>
<dbReference type="Pfam" id="PF13861">
    <property type="entry name" value="FLgD_tudor"/>
    <property type="match status" value="1"/>
</dbReference>
<sequence>MADINGVNQNTNVFEQINTKNTQNSSAAGKSESQQTSDMFMQLMIAQLKNQSPTSPADTSDFMQQISSMSTVENIANLNVSVEKMSSSLMTSQAALQASSMVGQTAYIKTDKGVVSGEEGVKGVVSLPSSASDVRISVYDKSGTLVDRFSLGAQAAGDHDFVWQKEGTAAGEYRVVAEVEDGDTFKVAESFIGYPVNSVTLGQSGIGMTINTDAGSVSMSDVRQLGKA</sequence>
<keyword evidence="8" id="KW-0966">Cell projection</keyword>
<evidence type="ECO:0000259" key="7">
    <source>
        <dbReference type="Pfam" id="PF13861"/>
    </source>
</evidence>
<keyword evidence="8" id="KW-0282">Flagellum</keyword>
<dbReference type="EMBL" id="JADEYS010000003">
    <property type="protein sequence ID" value="MBE9396360.1"/>
    <property type="molecule type" value="Genomic_DNA"/>
</dbReference>
<organism evidence="8 9">
    <name type="scientific">Pontibacterium sinense</name>
    <dbReference type="NCBI Taxonomy" id="2781979"/>
    <lineage>
        <taxon>Bacteria</taxon>
        <taxon>Pseudomonadati</taxon>
        <taxon>Pseudomonadota</taxon>
        <taxon>Gammaproteobacteria</taxon>
        <taxon>Oceanospirillales</taxon>
        <taxon>Oceanospirillaceae</taxon>
        <taxon>Pontibacterium</taxon>
    </lineage>
</organism>
<dbReference type="InterPro" id="IPR025965">
    <property type="entry name" value="FlgD/Vpr_Ig-like"/>
</dbReference>
<evidence type="ECO:0000256" key="5">
    <source>
        <dbReference type="RuleBase" id="RU362076"/>
    </source>
</evidence>
<comment type="caution">
    <text evidence="8">The sequence shown here is derived from an EMBL/GenBank/DDBJ whole genome shotgun (WGS) entry which is preliminary data.</text>
</comment>
<reference evidence="8" key="1">
    <citation type="submission" date="2020-10" db="EMBL/GenBank/DDBJ databases">
        <title>Bacterium isolated from coastal waters sediment.</title>
        <authorList>
            <person name="Chen R.-J."/>
            <person name="Lu D.-C."/>
            <person name="Zhu K.-L."/>
            <person name="Du Z.-J."/>
        </authorList>
    </citation>
    <scope>NUCLEOTIDE SEQUENCE</scope>
    <source>
        <strain evidence="8">N1Y112</strain>
    </source>
</reference>
<protein>
    <recommendedName>
        <fullName evidence="2 5">Basal-body rod modification protein FlgD</fullName>
    </recommendedName>
</protein>